<evidence type="ECO:0000313" key="4">
    <source>
        <dbReference type="Proteomes" id="UP000515275"/>
    </source>
</evidence>
<sequence>MGFDTWGIILIFFLFTPIITVGSVSIWWYLNSRKHLDDPPMTQQDYYTMDMSQSAHAQQASQEQRWEKSSHPDDR</sequence>
<dbReference type="KEGG" id="cans:GP473_09165"/>
<protein>
    <submittedName>
        <fullName evidence="3">Uncharacterized protein</fullName>
    </submittedName>
</protein>
<keyword evidence="2" id="KW-0812">Transmembrane</keyword>
<evidence type="ECO:0000256" key="2">
    <source>
        <dbReference type="SAM" id="Phobius"/>
    </source>
</evidence>
<feature type="region of interest" description="Disordered" evidence="1">
    <location>
        <begin position="53"/>
        <end position="75"/>
    </location>
</feature>
<keyword evidence="2" id="KW-0472">Membrane</keyword>
<organism evidence="3 4">
    <name type="scientific">Corynebacterium anserum</name>
    <dbReference type="NCBI Taxonomy" id="2684406"/>
    <lineage>
        <taxon>Bacteria</taxon>
        <taxon>Bacillati</taxon>
        <taxon>Actinomycetota</taxon>
        <taxon>Actinomycetes</taxon>
        <taxon>Mycobacteriales</taxon>
        <taxon>Corynebacteriaceae</taxon>
        <taxon>Corynebacterium</taxon>
    </lineage>
</organism>
<evidence type="ECO:0000256" key="1">
    <source>
        <dbReference type="SAM" id="MobiDB-lite"/>
    </source>
</evidence>
<accession>A0A7G7YQM0</accession>
<evidence type="ECO:0000313" key="3">
    <source>
        <dbReference type="EMBL" id="QNH96790.1"/>
    </source>
</evidence>
<dbReference type="AlphaFoldDB" id="A0A7G7YQM0"/>
<feature type="compositionally biased region" description="Low complexity" evidence="1">
    <location>
        <begin position="53"/>
        <end position="63"/>
    </location>
</feature>
<gene>
    <name evidence="3" type="ORF">GP473_09165</name>
</gene>
<keyword evidence="2" id="KW-1133">Transmembrane helix</keyword>
<feature type="compositionally biased region" description="Basic and acidic residues" evidence="1">
    <location>
        <begin position="64"/>
        <end position="75"/>
    </location>
</feature>
<name>A0A7G7YQM0_9CORY</name>
<dbReference type="RefSeq" id="WP_185770550.1">
    <property type="nucleotide sequence ID" value="NZ_CP046883.1"/>
</dbReference>
<feature type="transmembrane region" description="Helical" evidence="2">
    <location>
        <begin position="6"/>
        <end position="30"/>
    </location>
</feature>
<keyword evidence="4" id="KW-1185">Reference proteome</keyword>
<proteinExistence type="predicted"/>
<reference evidence="3 4" key="1">
    <citation type="submission" date="2019-12" db="EMBL/GenBank/DDBJ databases">
        <title>Corynebacterium sp. nov., isolated from feces of the Anser Albifrons in China.</title>
        <authorList>
            <person name="Liu Q."/>
        </authorList>
    </citation>
    <scope>NUCLEOTIDE SEQUENCE [LARGE SCALE GENOMIC DNA]</scope>
    <source>
        <strain evidence="3 4">23H37-10</strain>
    </source>
</reference>
<dbReference type="EMBL" id="CP046883">
    <property type="protein sequence ID" value="QNH96790.1"/>
    <property type="molecule type" value="Genomic_DNA"/>
</dbReference>
<dbReference type="Proteomes" id="UP000515275">
    <property type="component" value="Chromosome"/>
</dbReference>